<gene>
    <name evidence="11" type="ORF">QNH39_10440</name>
</gene>
<keyword evidence="7 8" id="KW-0472">Membrane</keyword>
<reference evidence="11" key="1">
    <citation type="submission" date="2023-05" db="EMBL/GenBank/DDBJ databases">
        <title>Comparative genomics of Bacillaceae isolates and their secondary metabolite potential.</title>
        <authorList>
            <person name="Song L."/>
            <person name="Nielsen L.J."/>
            <person name="Mohite O."/>
            <person name="Xu X."/>
            <person name="Weber T."/>
            <person name="Kovacs A.T."/>
        </authorList>
    </citation>
    <scope>NUCLEOTIDE SEQUENCE</scope>
    <source>
        <strain evidence="11">XLM17</strain>
    </source>
</reference>
<feature type="transmembrane region" description="Helical" evidence="9">
    <location>
        <begin position="138"/>
        <end position="155"/>
    </location>
</feature>
<evidence type="ECO:0000256" key="1">
    <source>
        <dbReference type="ARBA" id="ARBA00004651"/>
    </source>
</evidence>
<feature type="transmembrane region" description="Helical" evidence="9">
    <location>
        <begin position="213"/>
        <end position="233"/>
    </location>
</feature>
<keyword evidence="4 8" id="KW-0762">Sugar transport</keyword>
<feature type="transmembrane region" description="Helical" evidence="9">
    <location>
        <begin position="37"/>
        <end position="58"/>
    </location>
</feature>
<proteinExistence type="predicted"/>
<dbReference type="GO" id="GO:1901264">
    <property type="term" value="P:carbohydrate derivative transport"/>
    <property type="evidence" value="ECO:0007669"/>
    <property type="project" value="TreeGrafter"/>
</dbReference>
<dbReference type="GO" id="GO:0009401">
    <property type="term" value="P:phosphoenolpyruvate-dependent sugar phosphotransferase system"/>
    <property type="evidence" value="ECO:0007669"/>
    <property type="project" value="InterPro"/>
</dbReference>
<comment type="function">
    <text evidence="8">The phosphoenolpyruvate-dependent sugar phosphotransferase system (PTS), a major carbohydrate active -transport system, catalyzes the phosphorylation of incoming sugar substrates concomitant with their translocation across the cell membrane.</text>
</comment>
<keyword evidence="12" id="KW-1185">Reference proteome</keyword>
<evidence type="ECO:0000256" key="2">
    <source>
        <dbReference type="ARBA" id="ARBA00022448"/>
    </source>
</evidence>
<dbReference type="PROSITE" id="PS51105">
    <property type="entry name" value="PTS_EIIC_TYPE_3"/>
    <property type="match status" value="1"/>
</dbReference>
<organism evidence="11 12">
    <name type="scientific">Neobacillus novalis</name>
    <dbReference type="NCBI Taxonomy" id="220687"/>
    <lineage>
        <taxon>Bacteria</taxon>
        <taxon>Bacillati</taxon>
        <taxon>Bacillota</taxon>
        <taxon>Bacilli</taxon>
        <taxon>Bacillales</taxon>
        <taxon>Bacillaceae</taxon>
        <taxon>Neobacillus</taxon>
    </lineage>
</organism>
<dbReference type="NCBIfam" id="TIGR00410">
    <property type="entry name" value="lacE"/>
    <property type="match status" value="1"/>
</dbReference>
<feature type="domain" description="PTS EIIC type-3" evidence="10">
    <location>
        <begin position="13"/>
        <end position="406"/>
    </location>
</feature>
<evidence type="ECO:0000256" key="5">
    <source>
        <dbReference type="ARBA" id="ARBA00022692"/>
    </source>
</evidence>
<feature type="transmembrane region" description="Helical" evidence="9">
    <location>
        <begin position="176"/>
        <end position="193"/>
    </location>
</feature>
<dbReference type="InterPro" id="IPR004501">
    <property type="entry name" value="PTS_EIIC_3"/>
</dbReference>
<dbReference type="PANTHER" id="PTHR33989">
    <property type="match status" value="1"/>
</dbReference>
<evidence type="ECO:0000256" key="9">
    <source>
        <dbReference type="SAM" id="Phobius"/>
    </source>
</evidence>
<feature type="transmembrane region" description="Helical" evidence="9">
    <location>
        <begin position="333"/>
        <end position="351"/>
    </location>
</feature>
<evidence type="ECO:0000313" key="12">
    <source>
        <dbReference type="Proteomes" id="UP001178288"/>
    </source>
</evidence>
<evidence type="ECO:0000256" key="4">
    <source>
        <dbReference type="ARBA" id="ARBA00022597"/>
    </source>
</evidence>
<protein>
    <recommendedName>
        <fullName evidence="8">Permease IIC component</fullName>
    </recommendedName>
</protein>
<dbReference type="PIRSF" id="PIRSF006351">
    <property type="entry name" value="PTS_EIIC-Cellobiose"/>
    <property type="match status" value="1"/>
</dbReference>
<sequence>METKKQSKLTTFMEENFVPVAARIGGQRHLLALRDGIVMIMPLLILGAFAMIVIDFPVPAWIALMESAGWSWGGKIDILIDATFGIMAVIAAFGVASSLAGSYKKNDGTSVDGIPAGILAIASFFVVTQSDGTGSENLFVAMAFALLTGEIYRLFVQKNWIIKLPDTVPTAVSRQFSALLPGLAILGISWLIIAVPMSYTSYHTISHWLNEGLFSWLTNFGLSYPFMMFGSFIEHLLWTFGLHGSAIVIFPFFEPLWISVTHAGTTSIITWPFYENNVWLGGSGATLPVVIYMLLFAKSRLLKDVGKISIGPGIFNINEPVTFGLPIVLNPMLMIPFIISPLVIVTIMYGGTSIGLFPIMDKIVPWTTPIFISGFLAASGDIGSRLMAVLAQVICFSASFIIYLPFIRAWDKINLKREAGES</sequence>
<accession>A0AA95MV19</accession>
<dbReference type="PANTHER" id="PTHR33989:SF11">
    <property type="entry name" value="LICHENAN PERMEASE IIC COMPONENT"/>
    <property type="match status" value="1"/>
</dbReference>
<dbReference type="InterPro" id="IPR003352">
    <property type="entry name" value="PTS_EIIC"/>
</dbReference>
<dbReference type="RefSeq" id="WP_066085665.1">
    <property type="nucleotide sequence ID" value="NZ_CP126114.1"/>
</dbReference>
<dbReference type="AlphaFoldDB" id="A0AA95MV19"/>
<feature type="transmembrane region" description="Helical" evidence="9">
    <location>
        <begin position="78"/>
        <end position="101"/>
    </location>
</feature>
<feature type="transmembrane region" description="Helical" evidence="9">
    <location>
        <begin position="113"/>
        <end position="132"/>
    </location>
</feature>
<keyword evidence="6 9" id="KW-1133">Transmembrane helix</keyword>
<keyword evidence="5 9" id="KW-0812">Transmembrane</keyword>
<dbReference type="GO" id="GO:0008982">
    <property type="term" value="F:protein-N(PI)-phosphohistidine-sugar phosphotransferase activity"/>
    <property type="evidence" value="ECO:0007669"/>
    <property type="project" value="UniProtKB-UniRule"/>
</dbReference>
<name>A0AA95MV19_9BACI</name>
<evidence type="ECO:0000259" key="10">
    <source>
        <dbReference type="PROSITE" id="PS51105"/>
    </source>
</evidence>
<dbReference type="GO" id="GO:0005886">
    <property type="term" value="C:plasma membrane"/>
    <property type="evidence" value="ECO:0007669"/>
    <property type="project" value="UniProtKB-SubCell"/>
</dbReference>
<keyword evidence="2 8" id="KW-0813">Transport</keyword>
<feature type="transmembrane region" description="Helical" evidence="9">
    <location>
        <begin position="386"/>
        <end position="407"/>
    </location>
</feature>
<feature type="transmembrane region" description="Helical" evidence="9">
    <location>
        <begin position="240"/>
        <end position="258"/>
    </location>
</feature>
<keyword evidence="3 8" id="KW-1003">Cell membrane</keyword>
<dbReference type="InterPro" id="IPR004796">
    <property type="entry name" value="PTS_IIC_cello"/>
</dbReference>
<dbReference type="KEGG" id="nnv:QNH39_10440"/>
<comment type="subcellular location">
    <subcellularLocation>
        <location evidence="1">Cell membrane</location>
        <topology evidence="1">Multi-pass membrane protein</topology>
    </subcellularLocation>
</comment>
<evidence type="ECO:0000256" key="6">
    <source>
        <dbReference type="ARBA" id="ARBA00022989"/>
    </source>
</evidence>
<dbReference type="Pfam" id="PF02378">
    <property type="entry name" value="PTS_EIIC"/>
    <property type="match status" value="1"/>
</dbReference>
<evidence type="ECO:0000256" key="3">
    <source>
        <dbReference type="ARBA" id="ARBA00022475"/>
    </source>
</evidence>
<evidence type="ECO:0000256" key="8">
    <source>
        <dbReference type="PIRNR" id="PIRNR006351"/>
    </source>
</evidence>
<dbReference type="EMBL" id="CP126114">
    <property type="protein sequence ID" value="WHY88223.1"/>
    <property type="molecule type" value="Genomic_DNA"/>
</dbReference>
<dbReference type="InterPro" id="IPR051088">
    <property type="entry name" value="PTS_Sugar-EIIC/EIIB"/>
</dbReference>
<feature type="transmembrane region" description="Helical" evidence="9">
    <location>
        <begin position="278"/>
        <end position="296"/>
    </location>
</feature>
<evidence type="ECO:0000313" key="11">
    <source>
        <dbReference type="EMBL" id="WHY88223.1"/>
    </source>
</evidence>
<dbReference type="Proteomes" id="UP001178288">
    <property type="component" value="Chromosome"/>
</dbReference>
<evidence type="ECO:0000256" key="7">
    <source>
        <dbReference type="ARBA" id="ARBA00023136"/>
    </source>
</evidence>